<gene>
    <name evidence="3" type="ORF">SAMN05444336_102435</name>
</gene>
<dbReference type="PANTHER" id="PTHR42850">
    <property type="entry name" value="METALLOPHOSPHOESTERASE"/>
    <property type="match status" value="1"/>
</dbReference>
<protein>
    <submittedName>
        <fullName evidence="3">Serine/threonine protein phosphatase 1</fullName>
    </submittedName>
</protein>
<organism evidence="3 4">
    <name type="scientific">Albimonas donghaensis</name>
    <dbReference type="NCBI Taxonomy" id="356660"/>
    <lineage>
        <taxon>Bacteria</taxon>
        <taxon>Pseudomonadati</taxon>
        <taxon>Pseudomonadota</taxon>
        <taxon>Alphaproteobacteria</taxon>
        <taxon>Rhodobacterales</taxon>
        <taxon>Paracoccaceae</taxon>
        <taxon>Albimonas</taxon>
    </lineage>
</organism>
<feature type="region of interest" description="Disordered" evidence="1">
    <location>
        <begin position="9"/>
        <end position="29"/>
    </location>
</feature>
<keyword evidence="4" id="KW-1185">Reference proteome</keyword>
<dbReference type="GO" id="GO:0016791">
    <property type="term" value="F:phosphatase activity"/>
    <property type="evidence" value="ECO:0007669"/>
    <property type="project" value="TreeGrafter"/>
</dbReference>
<feature type="compositionally biased region" description="Gly residues" evidence="1">
    <location>
        <begin position="9"/>
        <end position="21"/>
    </location>
</feature>
<evidence type="ECO:0000256" key="1">
    <source>
        <dbReference type="SAM" id="MobiDB-lite"/>
    </source>
</evidence>
<dbReference type="GO" id="GO:0005737">
    <property type="term" value="C:cytoplasm"/>
    <property type="evidence" value="ECO:0007669"/>
    <property type="project" value="TreeGrafter"/>
</dbReference>
<dbReference type="OrthoDB" id="9807890at2"/>
<reference evidence="3 4" key="1">
    <citation type="submission" date="2016-10" db="EMBL/GenBank/DDBJ databases">
        <authorList>
            <person name="de Groot N.N."/>
        </authorList>
    </citation>
    <scope>NUCLEOTIDE SEQUENCE [LARGE SCALE GENOMIC DNA]</scope>
    <source>
        <strain evidence="3 4">DSM 17890</strain>
    </source>
</reference>
<proteinExistence type="predicted"/>
<dbReference type="RefSeq" id="WP_092680680.1">
    <property type="nucleotide sequence ID" value="NZ_FNMZ01000002.1"/>
</dbReference>
<dbReference type="GO" id="GO:0008803">
    <property type="term" value="F:bis(5'-nucleosyl)-tetraphosphatase (symmetrical) activity"/>
    <property type="evidence" value="ECO:0007669"/>
    <property type="project" value="TreeGrafter"/>
</dbReference>
<dbReference type="Pfam" id="PF00149">
    <property type="entry name" value="Metallophos"/>
    <property type="match status" value="1"/>
</dbReference>
<dbReference type="Proteomes" id="UP000199118">
    <property type="component" value="Unassembled WGS sequence"/>
</dbReference>
<sequence>MTGFFRRLFGGGGKDGAGGGKPSRNPRAFDAPLEIDLPTYAIGDVHGRDDLLARLLGTIEADAAARGYGRDWRLVLMGDYVDRGEQSAQVLARIRGLLAGDSPAGETHALRGNHEAMMAAFAEAPEAGPRWLRNGGLQTMVSYGVGGVELTREGADLTASAAALAAAADADLKMIAELPVWLRFGTVLFSHAGADPDLPPDLQSERTLIWGAPRFFQVTRKDGLWCVYGHYVVDEAHVSQGRVAVDTGAYHSGVLSAVRLETGAEPAFLTT</sequence>
<dbReference type="PANTHER" id="PTHR42850:SF11">
    <property type="entry name" value="BIS(5'-NUCLEOSYL)-TETRAPHOSPHATASE [SYMMETRICAL]"/>
    <property type="match status" value="1"/>
</dbReference>
<dbReference type="STRING" id="356660.SAMN05444336_102435"/>
<evidence type="ECO:0000313" key="4">
    <source>
        <dbReference type="Proteomes" id="UP000199118"/>
    </source>
</evidence>
<dbReference type="InterPro" id="IPR050126">
    <property type="entry name" value="Ap4A_hydrolase"/>
</dbReference>
<evidence type="ECO:0000259" key="2">
    <source>
        <dbReference type="Pfam" id="PF00149"/>
    </source>
</evidence>
<dbReference type="AlphaFoldDB" id="A0A1H2WNU6"/>
<dbReference type="EMBL" id="FNMZ01000002">
    <property type="protein sequence ID" value="SDW81944.1"/>
    <property type="molecule type" value="Genomic_DNA"/>
</dbReference>
<evidence type="ECO:0000313" key="3">
    <source>
        <dbReference type="EMBL" id="SDW81944.1"/>
    </source>
</evidence>
<feature type="domain" description="Calcineurin-like phosphoesterase" evidence="2">
    <location>
        <begin position="38"/>
        <end position="132"/>
    </location>
</feature>
<dbReference type="InterPro" id="IPR004843">
    <property type="entry name" value="Calcineurin-like_PHP"/>
</dbReference>
<dbReference type="Gene3D" id="3.60.21.10">
    <property type="match status" value="1"/>
</dbReference>
<dbReference type="SUPFAM" id="SSF56300">
    <property type="entry name" value="Metallo-dependent phosphatases"/>
    <property type="match status" value="1"/>
</dbReference>
<name>A0A1H2WNU6_9RHOB</name>
<dbReference type="GO" id="GO:0110154">
    <property type="term" value="P:RNA decapping"/>
    <property type="evidence" value="ECO:0007669"/>
    <property type="project" value="TreeGrafter"/>
</dbReference>
<dbReference type="InterPro" id="IPR029052">
    <property type="entry name" value="Metallo-depent_PP-like"/>
</dbReference>
<accession>A0A1H2WNU6</accession>